<dbReference type="Gene3D" id="3.40.50.300">
    <property type="entry name" value="P-loop containing nucleotide triphosphate hydrolases"/>
    <property type="match status" value="2"/>
</dbReference>
<evidence type="ECO:0000256" key="9">
    <source>
        <dbReference type="ARBA" id="ARBA00022741"/>
    </source>
</evidence>
<dbReference type="FunFam" id="3.40.50.300:FF:000127">
    <property type="entry name" value="Ribose import ATP-binding protein RbsA"/>
    <property type="match status" value="1"/>
</dbReference>
<keyword evidence="8" id="KW-0677">Repeat</keyword>
<proteinExistence type="inferred from homology"/>
<dbReference type="InterPro" id="IPR003439">
    <property type="entry name" value="ABC_transporter-like_ATP-bd"/>
</dbReference>
<accession>A0A2M7PM91</accession>
<organism evidence="17 19">
    <name type="scientific">Candidatus Infernicultor aquiphilus</name>
    <dbReference type="NCBI Taxonomy" id="1805029"/>
    <lineage>
        <taxon>Bacteria</taxon>
        <taxon>Pseudomonadati</taxon>
        <taxon>Atribacterota</taxon>
        <taxon>Candidatus Phoenicimicrobiia</taxon>
        <taxon>Candidatus Pheonicimicrobiales</taxon>
        <taxon>Candidatus Phoenicimicrobiaceae</taxon>
        <taxon>Candidatus Infernicultor</taxon>
    </lineage>
</organism>
<evidence type="ECO:0000256" key="14">
    <source>
        <dbReference type="ARBA" id="ARBA00023798"/>
    </source>
</evidence>
<reference evidence="18 20" key="2">
    <citation type="submission" date="2017-09" db="EMBL/GenBank/DDBJ databases">
        <title>Depth-based differentiation of microbial function through sediment-hosted aquifers and enrichment of novel symbionts in the deep terrestrial subsurface.</title>
        <authorList>
            <person name="Probst A.J."/>
            <person name="Ladd B."/>
            <person name="Jarett J.K."/>
            <person name="Geller-Mcgrath D.E."/>
            <person name="Sieber C.M."/>
            <person name="Emerson J.B."/>
            <person name="Anantharaman K."/>
            <person name="Thomas B.C."/>
            <person name="Malmstrom R."/>
            <person name="Stieglmeier M."/>
            <person name="Klingl A."/>
            <person name="Woyke T."/>
            <person name="Ryan C.M."/>
            <person name="Banfield J.F."/>
        </authorList>
    </citation>
    <scope>NUCLEOTIDE SEQUENCE [LARGE SCALE GENOMIC DNA]</scope>
    <source>
        <strain evidence="18">CG_4_10_14_3_um_filter_34_13</strain>
    </source>
</reference>
<dbReference type="EMBL" id="MNYY01000011">
    <property type="protein sequence ID" value="OIP74893.1"/>
    <property type="molecule type" value="Genomic_DNA"/>
</dbReference>
<dbReference type="GO" id="GO:0005886">
    <property type="term" value="C:plasma membrane"/>
    <property type="evidence" value="ECO:0007669"/>
    <property type="project" value="UniProtKB-SubCell"/>
</dbReference>
<dbReference type="GO" id="GO:0016887">
    <property type="term" value="F:ATP hydrolysis activity"/>
    <property type="evidence" value="ECO:0007669"/>
    <property type="project" value="InterPro"/>
</dbReference>
<dbReference type="Proteomes" id="UP000230646">
    <property type="component" value="Unassembled WGS sequence"/>
</dbReference>
<evidence type="ECO:0000313" key="20">
    <source>
        <dbReference type="Proteomes" id="UP000230646"/>
    </source>
</evidence>
<evidence type="ECO:0000256" key="8">
    <source>
        <dbReference type="ARBA" id="ARBA00022737"/>
    </source>
</evidence>
<gene>
    <name evidence="17" type="ORF">AUK42_00490</name>
    <name evidence="18" type="ORF">COZ07_08345</name>
</gene>
<sequence length="498" mass="56151">MGSTIIRTDGIFKEFSDVYVLKNISVEIKKGEIFGIIGENGAGKSTFTKVLNGIFTPTKGKIFFEEKPVKIRDTIIAKNLSIATIPQEVNLINTLKVYENILLGNELTGRFFLLNKREMTQEVKDLFKSLETEIDPQEKISNLSIAQKRMVEIAKAISQNPKVLIMDEPTESLTFHEINILFSLMKRLKERGVTIIYISHKLKEIKDICDRVMILRDGDFISLNKITEIDENEMARRMVGRELNTIFPPKVVPKEETVLRAEGLIVDGLLHNISFGLKRGEILGFAGLIGSGRTELAEAIIGIRKINQGKIFIKERECRINSPEDAVRHKIGYLSEDRQGIGILRNFNVKNNITLTSLPQYCNSLGLIDVKREIKKVHFYGDTFEIKAHSIYTKLEFLSGGNQQKVSLAKILDPEPKILILDELTKGIDVGTKRDIYKFIHNLAISGLSCILISSELEEIIGMSNRVIVMHNGRITGVLEGDKINEEEIMFYATGLKG</sequence>
<name>A0A1J5GPU9_9BACT</name>
<comment type="caution">
    <text evidence="17">The sequence shown here is derived from an EMBL/GenBank/DDBJ whole genome shotgun (WGS) entry which is preliminary data.</text>
</comment>
<dbReference type="Proteomes" id="UP000182763">
    <property type="component" value="Unassembled WGS sequence"/>
</dbReference>
<protein>
    <recommendedName>
        <fullName evidence="4">Autoinducer 2 import ATP-binding protein LsrA</fullName>
        <ecNumber evidence="14">7.6.2.13</ecNumber>
    </recommendedName>
</protein>
<dbReference type="PANTHER" id="PTHR43790:SF2">
    <property type="entry name" value="AUTOINDUCER 2 IMPORT ATP-BINDING PROTEIN LSRA"/>
    <property type="match status" value="1"/>
</dbReference>
<dbReference type="InterPro" id="IPR017871">
    <property type="entry name" value="ABC_transporter-like_CS"/>
</dbReference>
<comment type="subunit">
    <text evidence="3">The complex is composed of two ATP-binding proteins (LsrA), two transmembrane proteins (LsrC and LsrD) and a solute-binding protein (LsrB).</text>
</comment>
<evidence type="ECO:0000256" key="12">
    <source>
        <dbReference type="ARBA" id="ARBA00023136"/>
    </source>
</evidence>
<evidence type="ECO:0000256" key="10">
    <source>
        <dbReference type="ARBA" id="ARBA00022840"/>
    </source>
</evidence>
<dbReference type="InterPro" id="IPR003593">
    <property type="entry name" value="AAA+_ATPase"/>
</dbReference>
<keyword evidence="6" id="KW-1003">Cell membrane</keyword>
<evidence type="ECO:0000313" key="18">
    <source>
        <dbReference type="EMBL" id="PIY31709.1"/>
    </source>
</evidence>
<evidence type="ECO:0000256" key="5">
    <source>
        <dbReference type="ARBA" id="ARBA00022448"/>
    </source>
</evidence>
<evidence type="ECO:0000256" key="2">
    <source>
        <dbReference type="ARBA" id="ARBA00009404"/>
    </source>
</evidence>
<reference evidence="17 19" key="1">
    <citation type="journal article" date="2016" name="Environ. Microbiol.">
        <title>Genomic resolution of a cold subsurface aquifer community provides metabolic insights for novel microbes adapted to high CO concentrations.</title>
        <authorList>
            <person name="Probst A.J."/>
            <person name="Castelle C.J."/>
            <person name="Singh A."/>
            <person name="Brown C.T."/>
            <person name="Anantharaman K."/>
            <person name="Sharon I."/>
            <person name="Hug L.A."/>
            <person name="Burstein D."/>
            <person name="Emerson J.B."/>
            <person name="Thomas B.C."/>
            <person name="Banfield J.F."/>
        </authorList>
    </citation>
    <scope>NUCLEOTIDE SEQUENCE [LARGE SCALE GENOMIC DNA]</scope>
    <source>
        <strain evidence="17">CG2_30_33_13</strain>
    </source>
</reference>
<dbReference type="AlphaFoldDB" id="A0A1J5GPU9"/>
<dbReference type="CDD" id="cd03216">
    <property type="entry name" value="ABC_Carb_Monos_I"/>
    <property type="match status" value="1"/>
</dbReference>
<dbReference type="Pfam" id="PF00005">
    <property type="entry name" value="ABC_tran"/>
    <property type="match status" value="2"/>
</dbReference>
<dbReference type="SMART" id="SM00382">
    <property type="entry name" value="AAA"/>
    <property type="match status" value="2"/>
</dbReference>
<dbReference type="SUPFAM" id="SSF52540">
    <property type="entry name" value="P-loop containing nucleoside triphosphate hydrolases"/>
    <property type="match status" value="2"/>
</dbReference>
<dbReference type="InterPro" id="IPR027417">
    <property type="entry name" value="P-loop_NTPase"/>
</dbReference>
<dbReference type="PROSITE" id="PS00211">
    <property type="entry name" value="ABC_TRANSPORTER_1"/>
    <property type="match status" value="1"/>
</dbReference>
<dbReference type="CDD" id="cd03215">
    <property type="entry name" value="ABC_Carb_Monos_II"/>
    <property type="match status" value="1"/>
</dbReference>
<evidence type="ECO:0000259" key="16">
    <source>
        <dbReference type="PROSITE" id="PS50893"/>
    </source>
</evidence>
<evidence type="ECO:0000313" key="19">
    <source>
        <dbReference type="Proteomes" id="UP000182763"/>
    </source>
</evidence>
<evidence type="ECO:0000256" key="1">
    <source>
        <dbReference type="ARBA" id="ARBA00004417"/>
    </source>
</evidence>
<keyword evidence="10 17" id="KW-0067">ATP-binding</keyword>
<dbReference type="GO" id="GO:0005524">
    <property type="term" value="F:ATP binding"/>
    <property type="evidence" value="ECO:0007669"/>
    <property type="project" value="UniProtKB-KW"/>
</dbReference>
<comment type="catalytic activity">
    <reaction evidence="15">
        <text>ATP + H2O + (2R,4S)-2-methyl-2,3,3,4-tetrahydroxytetrahydrofuran-[AI-2-binding protein]Side 1 = ADP + phosphate + (2R,4S)-2-methyl-2,3,3,4-tetrahydroxytetrahydrofuranSide 2 + [AI-2-binding protein]Side 1.</text>
        <dbReference type="EC" id="7.6.2.13"/>
    </reaction>
</comment>
<dbReference type="RefSeq" id="WP_406608150.1">
    <property type="nucleotide sequence ID" value="NZ_PFKO01000308.1"/>
</dbReference>
<keyword evidence="7" id="KW-0762">Sugar transport</keyword>
<keyword evidence="12" id="KW-0472">Membrane</keyword>
<dbReference type="EMBL" id="PFKO01000308">
    <property type="protein sequence ID" value="PIY31709.1"/>
    <property type="molecule type" value="Genomic_DNA"/>
</dbReference>
<keyword evidence="5" id="KW-0813">Transport</keyword>
<feature type="domain" description="ABC transporter" evidence="16">
    <location>
        <begin position="253"/>
        <end position="497"/>
    </location>
</feature>
<evidence type="ECO:0000256" key="15">
    <source>
        <dbReference type="ARBA" id="ARBA00034076"/>
    </source>
</evidence>
<evidence type="ECO:0000313" key="17">
    <source>
        <dbReference type="EMBL" id="OIP74893.1"/>
    </source>
</evidence>
<dbReference type="PANTHER" id="PTHR43790">
    <property type="entry name" value="CARBOHYDRATE TRANSPORT ATP-BINDING PROTEIN MG119-RELATED"/>
    <property type="match status" value="1"/>
</dbReference>
<dbReference type="EC" id="7.6.2.13" evidence="14"/>
<keyword evidence="9" id="KW-0547">Nucleotide-binding</keyword>
<dbReference type="InterPro" id="IPR050107">
    <property type="entry name" value="ABC_carbohydrate_import_ATPase"/>
</dbReference>
<comment type="function">
    <text evidence="13">Part of the ABC transporter complex LsrABCD involved in autoinducer 2 (AI-2) import. Responsible for energy coupling to the transport system.</text>
</comment>
<feature type="domain" description="ABC transporter" evidence="16">
    <location>
        <begin position="6"/>
        <end position="242"/>
    </location>
</feature>
<evidence type="ECO:0000256" key="6">
    <source>
        <dbReference type="ARBA" id="ARBA00022475"/>
    </source>
</evidence>
<evidence type="ECO:0000256" key="7">
    <source>
        <dbReference type="ARBA" id="ARBA00022597"/>
    </source>
</evidence>
<evidence type="ECO:0000256" key="13">
    <source>
        <dbReference type="ARBA" id="ARBA00023747"/>
    </source>
</evidence>
<accession>A0A1J5GPU9</accession>
<dbReference type="PROSITE" id="PS50893">
    <property type="entry name" value="ABC_TRANSPORTER_2"/>
    <property type="match status" value="2"/>
</dbReference>
<dbReference type="STRING" id="1805029.AUK42_00490"/>
<comment type="similarity">
    <text evidence="2">Belongs to the ABC transporter superfamily. AI-2 autoinducer porter (TC 3.A.1.2.8) family.</text>
</comment>
<evidence type="ECO:0000256" key="3">
    <source>
        <dbReference type="ARBA" id="ARBA00011262"/>
    </source>
</evidence>
<comment type="subcellular location">
    <subcellularLocation>
        <location evidence="1">Cell inner membrane</location>
        <topology evidence="1">Peripheral membrane protein</topology>
    </subcellularLocation>
</comment>
<keyword evidence="11" id="KW-1278">Translocase</keyword>
<evidence type="ECO:0000256" key="4">
    <source>
        <dbReference type="ARBA" id="ARBA00019459"/>
    </source>
</evidence>
<evidence type="ECO:0000256" key="11">
    <source>
        <dbReference type="ARBA" id="ARBA00022967"/>
    </source>
</evidence>